<dbReference type="AlphaFoldDB" id="A0A931IYH0"/>
<feature type="chain" id="PRO_5037564687" evidence="1">
    <location>
        <begin position="26"/>
        <end position="263"/>
    </location>
</feature>
<evidence type="ECO:0000313" key="2">
    <source>
        <dbReference type="EMBL" id="MBH9576084.1"/>
    </source>
</evidence>
<keyword evidence="1" id="KW-0732">Signal</keyword>
<organism evidence="2 3">
    <name type="scientific">Inhella proteolytica</name>
    <dbReference type="NCBI Taxonomy" id="2795029"/>
    <lineage>
        <taxon>Bacteria</taxon>
        <taxon>Pseudomonadati</taxon>
        <taxon>Pseudomonadota</taxon>
        <taxon>Betaproteobacteria</taxon>
        <taxon>Burkholderiales</taxon>
        <taxon>Sphaerotilaceae</taxon>
        <taxon>Inhella</taxon>
    </lineage>
</organism>
<reference evidence="2" key="1">
    <citation type="submission" date="2020-12" db="EMBL/GenBank/DDBJ databases">
        <title>The genome sequence of Inhella sp. 1Y17.</title>
        <authorList>
            <person name="Liu Y."/>
        </authorList>
    </citation>
    <scope>NUCLEOTIDE SEQUENCE</scope>
    <source>
        <strain evidence="2">1Y17</strain>
    </source>
</reference>
<feature type="signal peptide" evidence="1">
    <location>
        <begin position="1"/>
        <end position="25"/>
    </location>
</feature>
<dbReference type="RefSeq" id="WP_198109695.1">
    <property type="nucleotide sequence ID" value="NZ_JAEDAK010000002.1"/>
</dbReference>
<dbReference type="Proteomes" id="UP000613266">
    <property type="component" value="Unassembled WGS sequence"/>
</dbReference>
<evidence type="ECO:0000256" key="1">
    <source>
        <dbReference type="SAM" id="SignalP"/>
    </source>
</evidence>
<evidence type="ECO:0000313" key="3">
    <source>
        <dbReference type="Proteomes" id="UP000613266"/>
    </source>
</evidence>
<name>A0A931IYH0_9BURK</name>
<dbReference type="Gene3D" id="3.40.190.10">
    <property type="entry name" value="Periplasmic binding protein-like II"/>
    <property type="match status" value="2"/>
</dbReference>
<gene>
    <name evidence="2" type="ORF">I7X39_04110</name>
</gene>
<dbReference type="EMBL" id="JAEDAK010000002">
    <property type="protein sequence ID" value="MBH9576084.1"/>
    <property type="molecule type" value="Genomic_DNA"/>
</dbReference>
<sequence>MARSRSLLQSLRLLSLGLLAGPALAQTPLNLCMENADNVPWILMGGKPGYVQIMMGHVEKAVGFPIKVTPMPWKDCLAGVKSGAIDGAVSASHNKERAEYADYPVNLNGEVDATRRMYRTSYFFYKGKGKALAWDGKVLKAEGLLGAQQGFSVVAQLKELGAKVEDNTPTADEVLKRVAAGKYLAGVVQVNEGDASIAADAALRDAIEKVQPALVEKPYYTMFSKVYTAKNASTARTVWNAILKVRNDAGFKAEVASLTKGSE</sequence>
<accession>A0A931IYH0</accession>
<comment type="caution">
    <text evidence="2">The sequence shown here is derived from an EMBL/GenBank/DDBJ whole genome shotgun (WGS) entry which is preliminary data.</text>
</comment>
<dbReference type="SUPFAM" id="SSF53850">
    <property type="entry name" value="Periplasmic binding protein-like II"/>
    <property type="match status" value="1"/>
</dbReference>
<protein>
    <submittedName>
        <fullName evidence="2">Transporter substrate-binding domain-containing protein</fullName>
    </submittedName>
</protein>
<keyword evidence="3" id="KW-1185">Reference proteome</keyword>
<proteinExistence type="predicted"/>